<evidence type="ECO:0000313" key="2">
    <source>
        <dbReference type="EMBL" id="GAA5802876.1"/>
    </source>
</evidence>
<dbReference type="InterPro" id="IPR029526">
    <property type="entry name" value="PGBD"/>
</dbReference>
<evidence type="ECO:0000259" key="1">
    <source>
        <dbReference type="Pfam" id="PF13843"/>
    </source>
</evidence>
<dbReference type="Proteomes" id="UP001476247">
    <property type="component" value="Unassembled WGS sequence"/>
</dbReference>
<feature type="domain" description="PiggyBac transposable element-derived protein" evidence="1">
    <location>
        <begin position="154"/>
        <end position="284"/>
    </location>
</feature>
<dbReference type="EMBL" id="BAABUJ010000025">
    <property type="protein sequence ID" value="GAA5802876.1"/>
    <property type="molecule type" value="Genomic_DNA"/>
</dbReference>
<dbReference type="Pfam" id="PF13843">
    <property type="entry name" value="DDE_Tnp_1_7"/>
    <property type="match status" value="1"/>
</dbReference>
<gene>
    <name evidence="2" type="ORF">HPULCUR_008351</name>
</gene>
<comment type="caution">
    <text evidence="2">The sequence shown here is derived from an EMBL/GenBank/DDBJ whole genome shotgun (WGS) entry which is preliminary data.</text>
</comment>
<keyword evidence="3" id="KW-1185">Reference proteome</keyword>
<organism evidence="2 3">
    <name type="scientific">Helicostylum pulchrum</name>
    <dbReference type="NCBI Taxonomy" id="562976"/>
    <lineage>
        <taxon>Eukaryota</taxon>
        <taxon>Fungi</taxon>
        <taxon>Fungi incertae sedis</taxon>
        <taxon>Mucoromycota</taxon>
        <taxon>Mucoromycotina</taxon>
        <taxon>Mucoromycetes</taxon>
        <taxon>Mucorales</taxon>
        <taxon>Mucorineae</taxon>
        <taxon>Mucoraceae</taxon>
        <taxon>Helicostylum</taxon>
    </lineage>
</organism>
<evidence type="ECO:0000313" key="3">
    <source>
        <dbReference type="Proteomes" id="UP001476247"/>
    </source>
</evidence>
<reference evidence="2 3" key="1">
    <citation type="submission" date="2024-04" db="EMBL/GenBank/DDBJ databases">
        <title>genome sequences of Mucor flavus KT1a and Helicostylum pulchrum KT1b strains isolation_sourced from the surface of a dry-aged beef.</title>
        <authorList>
            <person name="Toyotome T."/>
            <person name="Hosono M."/>
            <person name="Torimaru M."/>
            <person name="Fukuda K."/>
            <person name="Mikami N."/>
        </authorList>
    </citation>
    <scope>NUCLEOTIDE SEQUENCE [LARGE SCALE GENOMIC DNA]</scope>
    <source>
        <strain evidence="2 3">KT1b</strain>
    </source>
</reference>
<sequence>MPRVSSHICVVSIVSVVPKFLRDTGHVTEIYEHEGKQMGKVQQVESTDAGDEDLLEDAIQEVVENDIDEGDEEVIVDENWREGNVVIDERAANPFSTYGTVNPIIKMNGAAFSSPARYFLHFLPCDHLKNIVIPAINNYAATHVSSWITLHWTELTRPWLYSGRTIVTDSGFGSPKMARQLKEYGQYSIMHVAKCAYWPTGMSVEDMVQTLGIEYGSYKLMISTVPGESMMVVSFRNLKTEAIVSICGVTVEGKNRRFKDPSSDSIVENKRPKVFDEYEENKSKQIKIKESA</sequence>
<proteinExistence type="predicted"/>
<name>A0ABP9Y7D3_9FUNG</name>
<accession>A0ABP9Y7D3</accession>
<protein>
    <recommendedName>
        <fullName evidence="1">PiggyBac transposable element-derived protein domain-containing protein</fullName>
    </recommendedName>
</protein>